<feature type="compositionally biased region" description="Basic and acidic residues" evidence="1">
    <location>
        <begin position="617"/>
        <end position="631"/>
    </location>
</feature>
<feature type="compositionally biased region" description="Low complexity" evidence="1">
    <location>
        <begin position="587"/>
        <end position="597"/>
    </location>
</feature>
<name>A0A182QMX9_9DIPT</name>
<reference evidence="3" key="1">
    <citation type="submission" date="2014-01" db="EMBL/GenBank/DDBJ databases">
        <title>The Genome Sequence of Anopheles farauti FAR1 (V2).</title>
        <authorList>
            <consortium name="The Broad Institute Genomics Platform"/>
            <person name="Neafsey D.E."/>
            <person name="Besansky N."/>
            <person name="Howell P."/>
            <person name="Walton C."/>
            <person name="Young S.K."/>
            <person name="Zeng Q."/>
            <person name="Gargeya S."/>
            <person name="Fitzgerald M."/>
            <person name="Haas B."/>
            <person name="Abouelleil A."/>
            <person name="Allen A.W."/>
            <person name="Alvarado L."/>
            <person name="Arachchi H.M."/>
            <person name="Berlin A.M."/>
            <person name="Chapman S.B."/>
            <person name="Gainer-Dewar J."/>
            <person name="Goldberg J."/>
            <person name="Griggs A."/>
            <person name="Gujja S."/>
            <person name="Hansen M."/>
            <person name="Howarth C."/>
            <person name="Imamovic A."/>
            <person name="Ireland A."/>
            <person name="Larimer J."/>
            <person name="McCowan C."/>
            <person name="Murphy C."/>
            <person name="Pearson M."/>
            <person name="Poon T.W."/>
            <person name="Priest M."/>
            <person name="Roberts A."/>
            <person name="Saif S."/>
            <person name="Shea T."/>
            <person name="Sisk P."/>
            <person name="Sykes S."/>
            <person name="Wortman J."/>
            <person name="Nusbaum C."/>
            <person name="Birren B."/>
        </authorList>
    </citation>
    <scope>NUCLEOTIDE SEQUENCE [LARGE SCALE GENOMIC DNA]</scope>
    <source>
        <strain evidence="3">FAR1</strain>
    </source>
</reference>
<feature type="region of interest" description="Disordered" evidence="1">
    <location>
        <begin position="557"/>
        <end position="631"/>
    </location>
</feature>
<dbReference type="Proteomes" id="UP000075886">
    <property type="component" value="Unassembled WGS sequence"/>
</dbReference>
<feature type="compositionally biased region" description="Basic and acidic residues" evidence="1">
    <location>
        <begin position="191"/>
        <end position="214"/>
    </location>
</feature>
<feature type="compositionally biased region" description="Polar residues" evidence="1">
    <location>
        <begin position="85"/>
        <end position="99"/>
    </location>
</feature>
<organism evidence="2 3">
    <name type="scientific">Anopheles farauti</name>
    <dbReference type="NCBI Taxonomy" id="69004"/>
    <lineage>
        <taxon>Eukaryota</taxon>
        <taxon>Metazoa</taxon>
        <taxon>Ecdysozoa</taxon>
        <taxon>Arthropoda</taxon>
        <taxon>Hexapoda</taxon>
        <taxon>Insecta</taxon>
        <taxon>Pterygota</taxon>
        <taxon>Neoptera</taxon>
        <taxon>Endopterygota</taxon>
        <taxon>Diptera</taxon>
        <taxon>Nematocera</taxon>
        <taxon>Culicoidea</taxon>
        <taxon>Culicidae</taxon>
        <taxon>Anophelinae</taxon>
        <taxon>Anopheles</taxon>
    </lineage>
</organism>
<dbReference type="EnsemblMetazoa" id="AFAF013421-RA">
    <property type="protein sequence ID" value="AFAF013421-PA"/>
    <property type="gene ID" value="AFAF013421"/>
</dbReference>
<feature type="region of interest" description="Disordered" evidence="1">
    <location>
        <begin position="44"/>
        <end position="138"/>
    </location>
</feature>
<protein>
    <recommendedName>
        <fullName evidence="4">Inner centromere protein ARK-binding domain-containing protein</fullName>
    </recommendedName>
</protein>
<evidence type="ECO:0008006" key="4">
    <source>
        <dbReference type="Google" id="ProtNLM"/>
    </source>
</evidence>
<feature type="compositionally biased region" description="Basic and acidic residues" evidence="1">
    <location>
        <begin position="598"/>
        <end position="610"/>
    </location>
</feature>
<accession>A0A182QMX9</accession>
<proteinExistence type="predicted"/>
<evidence type="ECO:0000256" key="1">
    <source>
        <dbReference type="SAM" id="MobiDB-lite"/>
    </source>
</evidence>
<dbReference type="EMBL" id="AXCN02001107">
    <property type="status" value="NOT_ANNOTATED_CDS"/>
    <property type="molecule type" value="Genomic_DNA"/>
</dbReference>
<sequence length="768" mass="84547">MNEATMDELLEMFNTFIGDALDRESSMENEFKELEKRLNECVTLATERGTPVQNKKRPKRQVSISERDEETSTASSKDDDRLVNGSENKQKQTTTSRTSARMLDVTHGVGSHQPMDTSGDDASSVRPSRTARLKAQEKLKEPSLTAKLRNNAGVTTVTIKTERISTTVANSTLVRGGKDAEQAMEETTFDRMDTENDANRANRSHEPPATRIDEGFASATEAKKDDRESQEPPSGREMSLLVIPPVVPKVELVSDEEMPPPSMPPPKMAAPKAQLEKQMRPLQVTLQKINIAEATGKPVHNMNETYNMQSDNTFVTASGSVQVASPLEHPCNATFNIPAPASRNTPQQQQQQQGITDGTFVIEKGDRPRSKEKGMGNASIMTEDESVVENSPVQLHQYAPELPSKMDIKPVVAIPGPKPKAAAGAMSATLKKTASAKSAALAEAKKNKELFNPCVMSPIKSRIEAFEKCATTGATKIGTPQAQMIGRLLKTVSTPTLGTAGSEHASGTIHGPRSAHAKPLVTTPNCAATQPIPKASSASKVAQMRSRAAAAAAAATAIVSGSGGQVTRSQSRDSSYDRAGGGGGSGTLSAASSTSSLLDEKKKKREEKQRLAAMQREAMEREKREHAERLVREKEEKYRKLVHEKQEKMRLEAQKKARKLEDFEKRRQLEEQKMLADQKREELAKQLEQQRAPRKKRLARPEWCQNTSEYRRALTIQARIESKVIDRLFSVQPMTPDLRELFPSIDAQKLKRNSSAIWRTPPRHSQLP</sequence>
<feature type="region of interest" description="Disordered" evidence="1">
    <location>
        <begin position="495"/>
        <end position="519"/>
    </location>
</feature>
<feature type="compositionally biased region" description="Basic and acidic residues" evidence="1">
    <location>
        <begin position="221"/>
        <end position="230"/>
    </location>
</feature>
<feature type="region of interest" description="Disordered" evidence="1">
    <location>
        <begin position="191"/>
        <end position="239"/>
    </location>
</feature>
<dbReference type="AlphaFoldDB" id="A0A182QMX9"/>
<reference evidence="2" key="2">
    <citation type="submission" date="2020-05" db="UniProtKB">
        <authorList>
            <consortium name="EnsemblMetazoa"/>
        </authorList>
    </citation>
    <scope>IDENTIFICATION</scope>
    <source>
        <strain evidence="2">FAR1</strain>
    </source>
</reference>
<evidence type="ECO:0000313" key="2">
    <source>
        <dbReference type="EnsemblMetazoa" id="AFAF013421-PA"/>
    </source>
</evidence>
<evidence type="ECO:0000313" key="3">
    <source>
        <dbReference type="Proteomes" id="UP000075886"/>
    </source>
</evidence>
<dbReference type="STRING" id="69004.A0A182QMX9"/>
<keyword evidence="3" id="KW-1185">Reference proteome</keyword>
<dbReference type="VEuPathDB" id="VectorBase:AFAF013421"/>